<dbReference type="eggNOG" id="COG1724">
    <property type="taxonomic scope" value="Bacteria"/>
</dbReference>
<keyword evidence="3" id="KW-0540">Nuclease</keyword>
<organism evidence="8 9">
    <name type="scientific">Desulfomonile tiedjei (strain ATCC 49306 / DSM 6799 / DCB-1)</name>
    <dbReference type="NCBI Taxonomy" id="706587"/>
    <lineage>
        <taxon>Bacteria</taxon>
        <taxon>Pseudomonadati</taxon>
        <taxon>Thermodesulfobacteriota</taxon>
        <taxon>Desulfomonilia</taxon>
        <taxon>Desulfomonilales</taxon>
        <taxon>Desulfomonilaceae</taxon>
        <taxon>Desulfomonile</taxon>
    </lineage>
</organism>
<keyword evidence="9" id="KW-1185">Reference proteome</keyword>
<dbReference type="GO" id="GO:0016787">
    <property type="term" value="F:hydrolase activity"/>
    <property type="evidence" value="ECO:0007669"/>
    <property type="project" value="UniProtKB-KW"/>
</dbReference>
<dbReference type="AlphaFoldDB" id="I4C8G5"/>
<dbReference type="GO" id="GO:0004519">
    <property type="term" value="F:endonuclease activity"/>
    <property type="evidence" value="ECO:0007669"/>
    <property type="project" value="UniProtKB-KW"/>
</dbReference>
<dbReference type="STRING" id="706587.Desti_3195"/>
<dbReference type="OrthoDB" id="9799039at2"/>
<evidence type="ECO:0000256" key="5">
    <source>
        <dbReference type="ARBA" id="ARBA00022801"/>
    </source>
</evidence>
<evidence type="ECO:0000256" key="7">
    <source>
        <dbReference type="ARBA" id="ARBA00023016"/>
    </source>
</evidence>
<dbReference type="Gene3D" id="3.30.920.30">
    <property type="entry name" value="Hypothetical protein"/>
    <property type="match status" value="1"/>
</dbReference>
<evidence type="ECO:0000256" key="2">
    <source>
        <dbReference type="ARBA" id="ARBA00022649"/>
    </source>
</evidence>
<name>I4C8G5_DESTA</name>
<protein>
    <submittedName>
        <fullName evidence="8">YcfA-like protein</fullName>
    </submittedName>
</protein>
<evidence type="ECO:0000313" key="9">
    <source>
        <dbReference type="Proteomes" id="UP000006055"/>
    </source>
</evidence>
<dbReference type="EMBL" id="CP003360">
    <property type="protein sequence ID" value="AFM25856.1"/>
    <property type="molecule type" value="Genomic_DNA"/>
</dbReference>
<evidence type="ECO:0000256" key="6">
    <source>
        <dbReference type="ARBA" id="ARBA00022884"/>
    </source>
</evidence>
<keyword evidence="7" id="KW-0346">Stress response</keyword>
<dbReference type="InterPro" id="IPR012933">
    <property type="entry name" value="HicA_mRNA_interferase"/>
</dbReference>
<dbReference type="RefSeq" id="WP_014810993.1">
    <property type="nucleotide sequence ID" value="NC_018025.1"/>
</dbReference>
<keyword evidence="5" id="KW-0378">Hydrolase</keyword>
<reference evidence="9" key="1">
    <citation type="submission" date="2012-06" db="EMBL/GenBank/DDBJ databases">
        <title>Complete sequence of chromosome of Desulfomonile tiedjei DSM 6799.</title>
        <authorList>
            <person name="Lucas S."/>
            <person name="Copeland A."/>
            <person name="Lapidus A."/>
            <person name="Glavina del Rio T."/>
            <person name="Dalin E."/>
            <person name="Tice H."/>
            <person name="Bruce D."/>
            <person name="Goodwin L."/>
            <person name="Pitluck S."/>
            <person name="Peters L."/>
            <person name="Ovchinnikova G."/>
            <person name="Zeytun A."/>
            <person name="Lu M."/>
            <person name="Kyrpides N."/>
            <person name="Mavromatis K."/>
            <person name="Ivanova N."/>
            <person name="Brettin T."/>
            <person name="Detter J.C."/>
            <person name="Han C."/>
            <person name="Larimer F."/>
            <person name="Land M."/>
            <person name="Hauser L."/>
            <person name="Markowitz V."/>
            <person name="Cheng J.-F."/>
            <person name="Hugenholtz P."/>
            <person name="Woyke T."/>
            <person name="Wu D."/>
            <person name="Spring S."/>
            <person name="Schroeder M."/>
            <person name="Brambilla E."/>
            <person name="Klenk H.-P."/>
            <person name="Eisen J.A."/>
        </authorList>
    </citation>
    <scope>NUCLEOTIDE SEQUENCE [LARGE SCALE GENOMIC DNA]</scope>
    <source>
        <strain evidence="9">ATCC 49306 / DSM 6799 / DCB-1</strain>
    </source>
</reference>
<comment type="similarity">
    <text evidence="1">Belongs to the HicA mRNA interferase family.</text>
</comment>
<dbReference type="Proteomes" id="UP000006055">
    <property type="component" value="Chromosome"/>
</dbReference>
<dbReference type="HOGENOM" id="CLU_164851_7_2_7"/>
<dbReference type="InterPro" id="IPR038570">
    <property type="entry name" value="HicA_sf"/>
</dbReference>
<accession>I4C8G5</accession>
<dbReference type="SUPFAM" id="SSF54786">
    <property type="entry name" value="YcfA/nrd intein domain"/>
    <property type="match status" value="1"/>
</dbReference>
<proteinExistence type="inferred from homology"/>
<evidence type="ECO:0000256" key="4">
    <source>
        <dbReference type="ARBA" id="ARBA00022759"/>
    </source>
</evidence>
<dbReference type="KEGG" id="dti:Desti_3195"/>
<sequence>MKRSELVRQLIQAGCVLHRHGSRHDIYLNPMTRQKQPVPRHAEVDEALAKHIMKYLGLEAK</sequence>
<keyword evidence="4" id="KW-0255">Endonuclease</keyword>
<evidence type="ECO:0000256" key="3">
    <source>
        <dbReference type="ARBA" id="ARBA00022722"/>
    </source>
</evidence>
<keyword evidence="2" id="KW-1277">Toxin-antitoxin system</keyword>
<keyword evidence="6" id="KW-0694">RNA-binding</keyword>
<evidence type="ECO:0000256" key="1">
    <source>
        <dbReference type="ARBA" id="ARBA00006620"/>
    </source>
</evidence>
<dbReference type="GO" id="GO:0003729">
    <property type="term" value="F:mRNA binding"/>
    <property type="evidence" value="ECO:0007669"/>
    <property type="project" value="InterPro"/>
</dbReference>
<dbReference type="Pfam" id="PF07927">
    <property type="entry name" value="HicA_toxin"/>
    <property type="match status" value="1"/>
</dbReference>
<gene>
    <name evidence="8" type="ordered locus">Desti_3195</name>
</gene>
<evidence type="ECO:0000313" key="8">
    <source>
        <dbReference type="EMBL" id="AFM25856.1"/>
    </source>
</evidence>